<protein>
    <submittedName>
        <fullName evidence="2">Uncharacterized protein</fullName>
    </submittedName>
</protein>
<organism evidence="2 3">
    <name type="scientific">Streptomyces rimosus subsp. rimosus (strain ATCC 10970 / DSM 40260 / JCM 4667 / NRRL 2234)</name>
    <dbReference type="NCBI Taxonomy" id="1265868"/>
    <lineage>
        <taxon>Bacteria</taxon>
        <taxon>Bacillati</taxon>
        <taxon>Actinomycetota</taxon>
        <taxon>Actinomycetes</taxon>
        <taxon>Kitasatosporales</taxon>
        <taxon>Streptomycetaceae</taxon>
        <taxon>Streptomyces</taxon>
    </lineage>
</organism>
<accession>A0A8A1UMB3</accession>
<dbReference type="AlphaFoldDB" id="A0A8A1UMB3"/>
<feature type="region of interest" description="Disordered" evidence="1">
    <location>
        <begin position="63"/>
        <end position="90"/>
    </location>
</feature>
<proteinExistence type="predicted"/>
<evidence type="ECO:0000313" key="2">
    <source>
        <dbReference type="EMBL" id="QST80012.1"/>
    </source>
</evidence>
<dbReference type="EMBL" id="CP048261">
    <property type="protein sequence ID" value="QST80012.1"/>
    <property type="molecule type" value="Genomic_DNA"/>
</dbReference>
<reference evidence="2" key="2">
    <citation type="submission" date="2020-01" db="EMBL/GenBank/DDBJ databases">
        <authorList>
            <person name="Algora L."/>
            <person name="Schniete J.K."/>
            <person name="MacFadyen A."/>
            <person name="Hoskisson P.A."/>
            <person name="Hunter I.S."/>
            <person name="Herron P.R."/>
        </authorList>
    </citation>
    <scope>NUCLEOTIDE SEQUENCE</scope>
    <source>
        <strain evidence="2">ATCC 10970</strain>
    </source>
</reference>
<gene>
    <name evidence="2" type="ORF">SRIM_007345</name>
</gene>
<dbReference type="GeneID" id="66853735"/>
<reference evidence="2" key="3">
    <citation type="journal article" date="2021" name="bioRxiv">
        <title>Bilateral symmetry of linear streptomycete chromosomes.</title>
        <authorList>
            <person name="Algora-Gallardo L."/>
            <person name="Schniete J.K."/>
            <person name="Mark D.R."/>
            <person name="Hunter I.S."/>
            <person name="Herron P.R."/>
        </authorList>
    </citation>
    <scope>NUCLEOTIDE SEQUENCE</scope>
    <source>
        <strain evidence="2">ATCC 10970</strain>
    </source>
</reference>
<dbReference type="RefSeq" id="WP_050498787.1">
    <property type="nucleotide sequence ID" value="NZ_CP048261.1"/>
</dbReference>
<sequence length="285" mass="29821">MDGAGTTSAVADVTGQATWVRAAARNNAEWCAAVCRAHGVNGEFGDDAWTSSRRTPPLYPDAVTLTDRLAPPTSTEPESGRSGTVRPGSLSPLTGLLSRIDTVSPGCSVKDSFACLDLTPAGFEVLFEAQWIHRPAPAPTARAPASAHTPTYQITWDALTAPDDLPAWTSAWGAGPGDCGPFRPELLADDATTFLRARSADGRVVAGAVATVSASVVGLSNVFTAPEADTYGYAPRNTWAACLATVAARWPRLPVVGYESGADLEAAVANGCRTVGPLRVWWRRA</sequence>
<name>A0A8A1UMB3_STRR1</name>
<evidence type="ECO:0000313" key="3">
    <source>
        <dbReference type="Proteomes" id="UP000011074"/>
    </source>
</evidence>
<evidence type="ECO:0000256" key="1">
    <source>
        <dbReference type="SAM" id="MobiDB-lite"/>
    </source>
</evidence>
<reference evidence="2" key="1">
    <citation type="submission" date="2012-12" db="EMBL/GenBank/DDBJ databases">
        <authorList>
            <person name="Pethick F.E."/>
            <person name="MacFadyen A.C."/>
            <person name="Tang Z."/>
            <person name="Sangal V."/>
            <person name="Tze-Tze L."/>
            <person name="Chu J."/>
            <person name="Guo M."/>
            <person name="Kirby R."/>
            <person name="Hoskisson P.A."/>
            <person name="Herron P.R."/>
            <person name="Hunter I.S."/>
        </authorList>
    </citation>
    <scope>NUCLEOTIDE SEQUENCE</scope>
    <source>
        <strain evidence="2">ATCC 10970</strain>
    </source>
</reference>
<dbReference type="Proteomes" id="UP000011074">
    <property type="component" value="Chromosome"/>
</dbReference>